<sequence length="154" mass="18367">MPKWISIEKAAFKYGINEEVIWLWIEMNRFPVAYTKEPPAVDEEGMDDFLRRGKDRVMAEYIDTLEELCMQKTKICLLYAEIIGAQDKELLLQREKIARMNEIQIAMRRQGERMQDCAKVLMKYEKPFHISWVDRLWNNLKQLLSGVKHWTGLK</sequence>
<organism evidence="1 3">
    <name type="scientific">Bacteroides caccae</name>
    <dbReference type="NCBI Taxonomy" id="47678"/>
    <lineage>
        <taxon>Bacteria</taxon>
        <taxon>Pseudomonadati</taxon>
        <taxon>Bacteroidota</taxon>
        <taxon>Bacteroidia</taxon>
        <taxon>Bacteroidales</taxon>
        <taxon>Bacteroidaceae</taxon>
        <taxon>Bacteroides</taxon>
    </lineage>
</organism>
<evidence type="ECO:0000313" key="4">
    <source>
        <dbReference type="Proteomes" id="UP000475905"/>
    </source>
</evidence>
<reference evidence="2 4" key="2">
    <citation type="journal article" date="2019" name="Nat. Med.">
        <title>A library of human gut bacterial isolates paired with longitudinal multiomics data enables mechanistic microbiome research.</title>
        <authorList>
            <person name="Poyet M."/>
            <person name="Groussin M."/>
            <person name="Gibbons S.M."/>
            <person name="Avila-Pacheco J."/>
            <person name="Jiang X."/>
            <person name="Kearney S.M."/>
            <person name="Perrotta A.R."/>
            <person name="Berdy B."/>
            <person name="Zhao S."/>
            <person name="Lieberman T.D."/>
            <person name="Swanson P.K."/>
            <person name="Smith M."/>
            <person name="Roesemann S."/>
            <person name="Alexander J.E."/>
            <person name="Rich S.A."/>
            <person name="Livny J."/>
            <person name="Vlamakis H."/>
            <person name="Clish C."/>
            <person name="Bullock K."/>
            <person name="Deik A."/>
            <person name="Scott J."/>
            <person name="Pierce K.A."/>
            <person name="Xavier R.J."/>
            <person name="Alm E.J."/>
        </authorList>
    </citation>
    <scope>NUCLEOTIDE SEQUENCE [LARGE SCALE GENOMIC DNA]</scope>
    <source>
        <strain evidence="2 4">BIOML-A31</strain>
    </source>
</reference>
<protein>
    <submittedName>
        <fullName evidence="1">Uncharacterized protein</fullName>
    </submittedName>
</protein>
<dbReference type="Proteomes" id="UP000475905">
    <property type="component" value="Unassembled WGS sequence"/>
</dbReference>
<dbReference type="EMBL" id="CZAI01000001">
    <property type="protein sequence ID" value="CUO70050.1"/>
    <property type="molecule type" value="Genomic_DNA"/>
</dbReference>
<gene>
    <name evidence="1" type="ORF">ERS852494_00555</name>
    <name evidence="2" type="ORF">F2Y36_17250</name>
</gene>
<dbReference type="RefSeq" id="WP_032855509.1">
    <property type="nucleotide sequence ID" value="NZ_CAXSJX010000013.1"/>
</dbReference>
<evidence type="ECO:0000313" key="1">
    <source>
        <dbReference type="EMBL" id="CUO70050.1"/>
    </source>
</evidence>
<accession>A0A174HAA9</accession>
<name>A0A174HAA9_9BACE</name>
<dbReference type="Proteomes" id="UP000095657">
    <property type="component" value="Unassembled WGS sequence"/>
</dbReference>
<evidence type="ECO:0000313" key="3">
    <source>
        <dbReference type="Proteomes" id="UP000095657"/>
    </source>
</evidence>
<evidence type="ECO:0000313" key="2">
    <source>
        <dbReference type="EMBL" id="KAA5460433.1"/>
    </source>
</evidence>
<reference evidence="1 3" key="1">
    <citation type="submission" date="2015-09" db="EMBL/GenBank/DDBJ databases">
        <authorList>
            <consortium name="Pathogen Informatics"/>
        </authorList>
    </citation>
    <scope>NUCLEOTIDE SEQUENCE [LARGE SCALE GENOMIC DNA]</scope>
    <source>
        <strain evidence="1 3">2789STDY5834880</strain>
    </source>
</reference>
<dbReference type="KEGG" id="bcac:CGC64_05080"/>
<dbReference type="AlphaFoldDB" id="A0A174HAA9"/>
<proteinExistence type="predicted"/>
<dbReference type="EMBL" id="VVYP01000025">
    <property type="protein sequence ID" value="KAA5460433.1"/>
    <property type="molecule type" value="Genomic_DNA"/>
</dbReference>